<evidence type="ECO:0000256" key="1">
    <source>
        <dbReference type="SAM" id="Phobius"/>
    </source>
</evidence>
<reference evidence="3 4" key="1">
    <citation type="submission" date="2020-04" db="EMBL/GenBank/DDBJ databases">
        <title>Perkinsus olseni comparative genomics.</title>
        <authorList>
            <person name="Bogema D.R."/>
        </authorList>
    </citation>
    <scope>NUCLEOTIDE SEQUENCE [LARGE SCALE GENOMIC DNA]</scope>
    <source>
        <strain evidence="3 4">ATCC PRA-207</strain>
    </source>
</reference>
<evidence type="ECO:0000256" key="2">
    <source>
        <dbReference type="SAM" id="SignalP"/>
    </source>
</evidence>
<feature type="chain" id="PRO_5029694598" evidence="2">
    <location>
        <begin position="33"/>
        <end position="217"/>
    </location>
</feature>
<dbReference type="EMBL" id="JABANO010033634">
    <property type="protein sequence ID" value="KAF4706495.1"/>
    <property type="molecule type" value="Genomic_DNA"/>
</dbReference>
<name>A0A7J6QDQ5_PEROL</name>
<dbReference type="Proteomes" id="UP000553632">
    <property type="component" value="Unassembled WGS sequence"/>
</dbReference>
<feature type="transmembrane region" description="Helical" evidence="1">
    <location>
        <begin position="125"/>
        <end position="146"/>
    </location>
</feature>
<organism evidence="3 4">
    <name type="scientific">Perkinsus olseni</name>
    <name type="common">Perkinsus atlanticus</name>
    <dbReference type="NCBI Taxonomy" id="32597"/>
    <lineage>
        <taxon>Eukaryota</taxon>
        <taxon>Sar</taxon>
        <taxon>Alveolata</taxon>
        <taxon>Perkinsozoa</taxon>
        <taxon>Perkinsea</taxon>
        <taxon>Perkinsida</taxon>
        <taxon>Perkinsidae</taxon>
        <taxon>Perkinsus</taxon>
    </lineage>
</organism>
<proteinExistence type="predicted"/>
<protein>
    <submittedName>
        <fullName evidence="3">Uncharacterized protein</fullName>
    </submittedName>
</protein>
<comment type="caution">
    <text evidence="3">The sequence shown here is derived from an EMBL/GenBank/DDBJ whole genome shotgun (WGS) entry which is preliminary data.</text>
</comment>
<keyword evidence="1" id="KW-0472">Membrane</keyword>
<accession>A0A7J6QDQ5</accession>
<keyword evidence="1" id="KW-1133">Transmembrane helix</keyword>
<keyword evidence="1" id="KW-0812">Transmembrane</keyword>
<evidence type="ECO:0000313" key="3">
    <source>
        <dbReference type="EMBL" id="KAF4706495.1"/>
    </source>
</evidence>
<gene>
    <name evidence="3" type="ORF">FOZ63_002007</name>
</gene>
<dbReference type="AlphaFoldDB" id="A0A7J6QDQ5"/>
<keyword evidence="4" id="KW-1185">Reference proteome</keyword>
<keyword evidence="2" id="KW-0732">Signal</keyword>
<evidence type="ECO:0000313" key="4">
    <source>
        <dbReference type="Proteomes" id="UP000553632"/>
    </source>
</evidence>
<sequence>MPLPSHVTTLIGAPRLLRTPLALLLVLSTSTALVPTPSISGTASPLAQASLGLPQQAQGSIGVIAPVPQQQQPVLQTTTMAPLIVNPSDSPPSQFAAPVMAFAGNPGLRQQAANEAPARPGGLPYYAVVLIVIGSLVLATVIFYVWTSYKTTNDTGGSSPLLGLSQTAMRLRGIIAIITTTPMGGALLWSGMGGPNIACSTSLSLWPLSAVPAVTYV</sequence>
<feature type="signal peptide" evidence="2">
    <location>
        <begin position="1"/>
        <end position="32"/>
    </location>
</feature>